<evidence type="ECO:0000313" key="4">
    <source>
        <dbReference type="Proteomes" id="UP000176009"/>
    </source>
</evidence>
<dbReference type="AlphaFoldDB" id="A0A2N0TVZ0"/>
<reference evidence="2 4" key="2">
    <citation type="submission" date="2016-09" db="EMBL/GenBank/DDBJ databases">
        <title>Genome Sequence of Salegentibacter salarius,Isolated from a Marine Solar Saltern of the Yellow Sea in South Korea.</title>
        <authorList>
            <person name="Zheng Q."/>
            <person name="Liu Y."/>
        </authorList>
    </citation>
    <scope>NUCLEOTIDE SEQUENCE [LARGE SCALE GENOMIC DNA]</scope>
    <source>
        <strain evidence="2 4">KCTC 12974</strain>
    </source>
</reference>
<evidence type="ECO:0000313" key="2">
    <source>
        <dbReference type="EMBL" id="OEY72620.1"/>
    </source>
</evidence>
<evidence type="ECO:0000313" key="5">
    <source>
        <dbReference type="Proteomes" id="UP000232533"/>
    </source>
</evidence>
<dbReference type="PROSITE" id="PS00213">
    <property type="entry name" value="LIPOCALIN"/>
    <property type="match status" value="1"/>
</dbReference>
<dbReference type="InterPro" id="IPR022272">
    <property type="entry name" value="Lipocalin_CS"/>
</dbReference>
<organism evidence="3 5">
    <name type="scientific">Salegentibacter salarius</name>
    <dbReference type="NCBI Taxonomy" id="435906"/>
    <lineage>
        <taxon>Bacteria</taxon>
        <taxon>Pseudomonadati</taxon>
        <taxon>Bacteroidota</taxon>
        <taxon>Flavobacteriia</taxon>
        <taxon>Flavobacteriales</taxon>
        <taxon>Flavobacteriaceae</taxon>
        <taxon>Salegentibacter</taxon>
    </lineage>
</organism>
<dbReference type="RefSeq" id="WP_070054079.1">
    <property type="nucleotide sequence ID" value="NZ_FVZF01000023.1"/>
</dbReference>
<comment type="caution">
    <text evidence="3">The sequence shown here is derived from an EMBL/GenBank/DDBJ whole genome shotgun (WGS) entry which is preliminary data.</text>
</comment>
<protein>
    <recommendedName>
        <fullName evidence="1">Lipocalin-like domain-containing protein</fullName>
    </recommendedName>
</protein>
<gene>
    <name evidence="3" type="ORF">APR40_11965</name>
    <name evidence="2" type="ORF">BHS39_11990</name>
</gene>
<accession>A0A2N0TVZ0</accession>
<dbReference type="InterPro" id="IPR012674">
    <property type="entry name" value="Calycin"/>
</dbReference>
<dbReference type="Proteomes" id="UP000176009">
    <property type="component" value="Unassembled WGS sequence"/>
</dbReference>
<dbReference type="Proteomes" id="UP000232533">
    <property type="component" value="Unassembled WGS sequence"/>
</dbReference>
<dbReference type="SUPFAM" id="SSF50814">
    <property type="entry name" value="Lipocalins"/>
    <property type="match status" value="1"/>
</dbReference>
<dbReference type="InterPro" id="IPR024311">
    <property type="entry name" value="Lipocalin-like"/>
</dbReference>
<evidence type="ECO:0000313" key="3">
    <source>
        <dbReference type="EMBL" id="PKD18917.1"/>
    </source>
</evidence>
<proteinExistence type="predicted"/>
<dbReference type="PROSITE" id="PS51257">
    <property type="entry name" value="PROKAR_LIPOPROTEIN"/>
    <property type="match status" value="1"/>
</dbReference>
<dbReference type="EMBL" id="MJBR01000016">
    <property type="protein sequence ID" value="OEY72620.1"/>
    <property type="molecule type" value="Genomic_DNA"/>
</dbReference>
<reference evidence="3 5" key="1">
    <citation type="submission" date="2015-10" db="EMBL/GenBank/DDBJ databases">
        <title>Draft genome sequence of Salegentibacter salinarum KCTC 12975.</title>
        <authorList>
            <person name="Lin W."/>
            <person name="Zheng Q."/>
        </authorList>
    </citation>
    <scope>NUCLEOTIDE SEQUENCE [LARGE SCALE GENOMIC DNA]</scope>
    <source>
        <strain evidence="3 5">KCTC 12974</strain>
    </source>
</reference>
<dbReference type="Pfam" id="PF13648">
    <property type="entry name" value="Lipocalin_4"/>
    <property type="match status" value="1"/>
</dbReference>
<sequence>MKKLFLILFSIALFTSCSEDDDANGDDKILGTWYVVELENAFSDDELSECNLNSNITFYADNTADSEVHEEAEGECQSEMSTGDWERNSNGQYTFNLPFFGRQTGNVEFSGNDRFKFSVPSLPGVSLTFEK</sequence>
<dbReference type="OrthoDB" id="1442355at2"/>
<dbReference type="EMBL" id="LKTR01000019">
    <property type="protein sequence ID" value="PKD18917.1"/>
    <property type="molecule type" value="Genomic_DNA"/>
</dbReference>
<evidence type="ECO:0000259" key="1">
    <source>
        <dbReference type="Pfam" id="PF13648"/>
    </source>
</evidence>
<keyword evidence="4" id="KW-1185">Reference proteome</keyword>
<name>A0A2N0TVZ0_9FLAO</name>
<feature type="domain" description="Lipocalin-like" evidence="1">
    <location>
        <begin position="29"/>
        <end position="97"/>
    </location>
</feature>